<dbReference type="GO" id="GO:0016813">
    <property type="term" value="F:hydrolase activity, acting on carbon-nitrogen (but not peptide) bonds, in linear amidines"/>
    <property type="evidence" value="ECO:0007669"/>
    <property type="project" value="UniProtKB-ARBA"/>
</dbReference>
<sequence length="136" mass="15283">MVKRVPKLGHEKWEAVRIYAEDEVLAGIQDAQRKLTAENPDRVVTVGGNCMVSLALFDYLHGKYENVGIVWIYAHPDVSTLNDDYPNAHAMVLGSLLGESHPGLRRRITRMSAGRLQSVRGEAGRRKQDSSTRAWR</sequence>
<feature type="region of interest" description="Disordered" evidence="1">
    <location>
        <begin position="115"/>
        <end position="136"/>
    </location>
</feature>
<reference evidence="2 3" key="1">
    <citation type="journal article" date="2019" name="Nat. Med.">
        <title>A library of human gut bacterial isolates paired with longitudinal multiomics data enables mechanistic microbiome research.</title>
        <authorList>
            <person name="Poyet M."/>
            <person name="Groussin M."/>
            <person name="Gibbons S.M."/>
            <person name="Avila-Pacheco J."/>
            <person name="Jiang X."/>
            <person name="Kearney S.M."/>
            <person name="Perrotta A.R."/>
            <person name="Berdy B."/>
            <person name="Zhao S."/>
            <person name="Lieberman T.D."/>
            <person name="Swanson P.K."/>
            <person name="Smith M."/>
            <person name="Roesemann S."/>
            <person name="Alexander J.E."/>
            <person name="Rich S.A."/>
            <person name="Livny J."/>
            <person name="Vlamakis H."/>
            <person name="Clish C."/>
            <person name="Bullock K."/>
            <person name="Deik A."/>
            <person name="Scott J."/>
            <person name="Pierce K.A."/>
            <person name="Xavier R.J."/>
            <person name="Alm E.J."/>
        </authorList>
    </citation>
    <scope>NUCLEOTIDE SEQUENCE [LARGE SCALE GENOMIC DNA]</scope>
    <source>
        <strain evidence="2 3">BIOML-A10</strain>
    </source>
</reference>
<evidence type="ECO:0000313" key="3">
    <source>
        <dbReference type="Proteomes" id="UP000481598"/>
    </source>
</evidence>
<dbReference type="GO" id="GO:0046872">
    <property type="term" value="F:metal ion binding"/>
    <property type="evidence" value="ECO:0007669"/>
    <property type="project" value="InterPro"/>
</dbReference>
<gene>
    <name evidence="2" type="ORF">GT635_02235</name>
</gene>
<dbReference type="AlphaFoldDB" id="A0A6L8RK20"/>
<proteinExistence type="predicted"/>
<dbReference type="Gene3D" id="3.40.800.10">
    <property type="entry name" value="Ureohydrolase domain"/>
    <property type="match status" value="1"/>
</dbReference>
<evidence type="ECO:0000313" key="2">
    <source>
        <dbReference type="EMBL" id="MZJ85286.1"/>
    </source>
</evidence>
<dbReference type="InterPro" id="IPR006035">
    <property type="entry name" value="Ureohydrolase"/>
</dbReference>
<dbReference type="Proteomes" id="UP000481598">
    <property type="component" value="Unassembled WGS sequence"/>
</dbReference>
<dbReference type="SUPFAM" id="SSF52768">
    <property type="entry name" value="Arginase/deacetylase"/>
    <property type="match status" value="1"/>
</dbReference>
<organism evidence="2 3">
    <name type="scientific">Collinsella aerofaciens</name>
    <dbReference type="NCBI Taxonomy" id="74426"/>
    <lineage>
        <taxon>Bacteria</taxon>
        <taxon>Bacillati</taxon>
        <taxon>Actinomycetota</taxon>
        <taxon>Coriobacteriia</taxon>
        <taxon>Coriobacteriales</taxon>
        <taxon>Coriobacteriaceae</taxon>
        <taxon>Collinsella</taxon>
    </lineage>
</organism>
<dbReference type="EMBL" id="WWTB01000004">
    <property type="protein sequence ID" value="MZJ85286.1"/>
    <property type="molecule type" value="Genomic_DNA"/>
</dbReference>
<accession>A0A6L8RK20</accession>
<protein>
    <recommendedName>
        <fullName evidence="4">Arginase</fullName>
    </recommendedName>
</protein>
<dbReference type="InterPro" id="IPR023696">
    <property type="entry name" value="Ureohydrolase_dom_sf"/>
</dbReference>
<evidence type="ECO:0000256" key="1">
    <source>
        <dbReference type="SAM" id="MobiDB-lite"/>
    </source>
</evidence>
<name>A0A6L8RK20_9ACTN</name>
<dbReference type="Pfam" id="PF00491">
    <property type="entry name" value="Arginase"/>
    <property type="match status" value="1"/>
</dbReference>
<evidence type="ECO:0008006" key="4">
    <source>
        <dbReference type="Google" id="ProtNLM"/>
    </source>
</evidence>
<comment type="caution">
    <text evidence="2">The sequence shown here is derived from an EMBL/GenBank/DDBJ whole genome shotgun (WGS) entry which is preliminary data.</text>
</comment>